<dbReference type="RefSeq" id="WP_209490850.1">
    <property type="nucleotide sequence ID" value="NZ_JAGGLC010000002.1"/>
</dbReference>
<dbReference type="OrthoDB" id="313564at2157"/>
<feature type="transmembrane region" description="Helical" evidence="1">
    <location>
        <begin position="92"/>
        <end position="110"/>
    </location>
</feature>
<keyword evidence="1" id="KW-0472">Membrane</keyword>
<sequence length="113" mass="11954">MRSARRTLPELTSFALVVATVAAGAVVAPALPERMIVGWHVGLDGQVTVRRAPRVLGLVAIPAVTVVLYVALRTTRLVLDEAAGVDVRLFEVLAHLLLAALAIGQAWLLATNL</sequence>
<keyword evidence="1" id="KW-1133">Transmembrane helix</keyword>
<comment type="caution">
    <text evidence="2">The sequence shown here is derived from an EMBL/GenBank/DDBJ whole genome shotgun (WGS) entry which is preliminary data.</text>
</comment>
<feature type="transmembrane region" description="Helical" evidence="1">
    <location>
        <begin position="54"/>
        <end position="72"/>
    </location>
</feature>
<organism evidence="2 3">
    <name type="scientific">Halolamina salifodinae</name>
    <dbReference type="NCBI Taxonomy" id="1202767"/>
    <lineage>
        <taxon>Archaea</taxon>
        <taxon>Methanobacteriati</taxon>
        <taxon>Methanobacteriota</taxon>
        <taxon>Stenosarchaea group</taxon>
        <taxon>Halobacteria</taxon>
        <taxon>Halobacteriales</taxon>
        <taxon>Haloferacaceae</taxon>
    </lineage>
</organism>
<evidence type="ECO:0000256" key="1">
    <source>
        <dbReference type="SAM" id="Phobius"/>
    </source>
</evidence>
<dbReference type="AlphaFoldDB" id="A0A8T4GU28"/>
<dbReference type="EMBL" id="JAGGLC010000002">
    <property type="protein sequence ID" value="MBP1986547.1"/>
    <property type="molecule type" value="Genomic_DNA"/>
</dbReference>
<reference evidence="2" key="1">
    <citation type="submission" date="2021-03" db="EMBL/GenBank/DDBJ databases">
        <title>Genomic Encyclopedia of Type Strains, Phase IV (KMG-IV): sequencing the most valuable type-strain genomes for metagenomic binning, comparative biology and taxonomic classification.</title>
        <authorList>
            <person name="Goeker M."/>
        </authorList>
    </citation>
    <scope>NUCLEOTIDE SEQUENCE</scope>
    <source>
        <strain evidence="2">DSM 26232</strain>
    </source>
</reference>
<accession>A0A8T4GU28</accession>
<proteinExistence type="predicted"/>
<keyword evidence="1" id="KW-0812">Transmembrane</keyword>
<dbReference type="Proteomes" id="UP000823736">
    <property type="component" value="Unassembled WGS sequence"/>
</dbReference>
<gene>
    <name evidence="2" type="ORF">J2753_001041</name>
</gene>
<name>A0A8T4GU28_9EURY</name>
<protein>
    <submittedName>
        <fullName evidence="2">Putative membrane protein</fullName>
    </submittedName>
</protein>
<keyword evidence="3" id="KW-1185">Reference proteome</keyword>
<evidence type="ECO:0000313" key="2">
    <source>
        <dbReference type="EMBL" id="MBP1986547.1"/>
    </source>
</evidence>
<evidence type="ECO:0000313" key="3">
    <source>
        <dbReference type="Proteomes" id="UP000823736"/>
    </source>
</evidence>